<reference evidence="1 2" key="1">
    <citation type="journal article" date="2021" name="Elife">
        <title>Chloroplast acquisition without the gene transfer in kleptoplastic sea slugs, Plakobranchus ocellatus.</title>
        <authorList>
            <person name="Maeda T."/>
            <person name="Takahashi S."/>
            <person name="Yoshida T."/>
            <person name="Shimamura S."/>
            <person name="Takaki Y."/>
            <person name="Nagai Y."/>
            <person name="Toyoda A."/>
            <person name="Suzuki Y."/>
            <person name="Arimoto A."/>
            <person name="Ishii H."/>
            <person name="Satoh N."/>
            <person name="Nishiyama T."/>
            <person name="Hasebe M."/>
            <person name="Maruyama T."/>
            <person name="Minagawa J."/>
            <person name="Obokata J."/>
            <person name="Shigenobu S."/>
        </authorList>
    </citation>
    <scope>NUCLEOTIDE SEQUENCE [LARGE SCALE GENOMIC DNA]</scope>
</reference>
<evidence type="ECO:0000313" key="1">
    <source>
        <dbReference type="EMBL" id="GFO37386.1"/>
    </source>
</evidence>
<proteinExistence type="predicted"/>
<accession>A0AAV4CZZ3</accession>
<dbReference type="EMBL" id="BLXT01007237">
    <property type="protein sequence ID" value="GFO37386.1"/>
    <property type="molecule type" value="Genomic_DNA"/>
</dbReference>
<protein>
    <submittedName>
        <fullName evidence="1">Uncharacterized protein</fullName>
    </submittedName>
</protein>
<name>A0AAV4CZZ3_9GAST</name>
<comment type="caution">
    <text evidence="1">The sequence shown here is derived from an EMBL/GenBank/DDBJ whole genome shotgun (WGS) entry which is preliminary data.</text>
</comment>
<gene>
    <name evidence="1" type="ORF">PoB_006389100</name>
</gene>
<dbReference type="Proteomes" id="UP000735302">
    <property type="component" value="Unassembled WGS sequence"/>
</dbReference>
<dbReference type="AlphaFoldDB" id="A0AAV4CZZ3"/>
<keyword evidence="2" id="KW-1185">Reference proteome</keyword>
<sequence length="101" mass="11184">MEVEIAGLIELGRVVARQLEIGRQISSGPLAFIRGLLPSTIVHLGKVRNPLQSESVQDRASVWLLRNVLARRVKRHNSALAQFSCHSPAPRVTGLVPKPYR</sequence>
<organism evidence="1 2">
    <name type="scientific">Plakobranchus ocellatus</name>
    <dbReference type="NCBI Taxonomy" id="259542"/>
    <lineage>
        <taxon>Eukaryota</taxon>
        <taxon>Metazoa</taxon>
        <taxon>Spiralia</taxon>
        <taxon>Lophotrochozoa</taxon>
        <taxon>Mollusca</taxon>
        <taxon>Gastropoda</taxon>
        <taxon>Heterobranchia</taxon>
        <taxon>Euthyneura</taxon>
        <taxon>Panpulmonata</taxon>
        <taxon>Sacoglossa</taxon>
        <taxon>Placobranchoidea</taxon>
        <taxon>Plakobranchidae</taxon>
        <taxon>Plakobranchus</taxon>
    </lineage>
</organism>
<evidence type="ECO:0000313" key="2">
    <source>
        <dbReference type="Proteomes" id="UP000735302"/>
    </source>
</evidence>